<comment type="caution">
    <text evidence="1">The sequence shown here is derived from an EMBL/GenBank/DDBJ whole genome shotgun (WGS) entry which is preliminary data.</text>
</comment>
<proteinExistence type="predicted"/>
<accession>A0AAD7BW08</accession>
<evidence type="ECO:0000313" key="2">
    <source>
        <dbReference type="Proteomes" id="UP001221142"/>
    </source>
</evidence>
<sequence length="213" mass="24199">MPAERPIPVWSRRYKELNKPMAKEEKAPQRSATRSLFLGYNCHETRRAHYFLFIPYLIDDAKTGKLINVSGNPWNSDFTLEIKTGFDRKTSPVLGPTRSHYIYLGEISADDFVDEEHYNIRNTPNANDRIESIAASIPLPYRAPGATPEHPDDPMWLRPHPRLERCQEWTNRLVQSLVDAGLLGASALMKMSSAHKAHLCDECAASRAEALKL</sequence>
<dbReference type="Proteomes" id="UP001221142">
    <property type="component" value="Unassembled WGS sequence"/>
</dbReference>
<gene>
    <name evidence="1" type="ORF">FB45DRAFT_831183</name>
</gene>
<organism evidence="1 2">
    <name type="scientific">Roridomyces roridus</name>
    <dbReference type="NCBI Taxonomy" id="1738132"/>
    <lineage>
        <taxon>Eukaryota</taxon>
        <taxon>Fungi</taxon>
        <taxon>Dikarya</taxon>
        <taxon>Basidiomycota</taxon>
        <taxon>Agaricomycotina</taxon>
        <taxon>Agaricomycetes</taxon>
        <taxon>Agaricomycetidae</taxon>
        <taxon>Agaricales</taxon>
        <taxon>Marasmiineae</taxon>
        <taxon>Mycenaceae</taxon>
        <taxon>Roridomyces</taxon>
    </lineage>
</organism>
<keyword evidence="2" id="KW-1185">Reference proteome</keyword>
<dbReference type="Pfam" id="PF20174">
    <property type="entry name" value="DUF6540"/>
    <property type="match status" value="1"/>
</dbReference>
<name>A0AAD7BW08_9AGAR</name>
<dbReference type="EMBL" id="JARKIF010000008">
    <property type="protein sequence ID" value="KAJ7632185.1"/>
    <property type="molecule type" value="Genomic_DNA"/>
</dbReference>
<reference evidence="1" key="1">
    <citation type="submission" date="2023-03" db="EMBL/GenBank/DDBJ databases">
        <title>Massive genome expansion in bonnet fungi (Mycena s.s.) driven by repeated elements and novel gene families across ecological guilds.</title>
        <authorList>
            <consortium name="Lawrence Berkeley National Laboratory"/>
            <person name="Harder C.B."/>
            <person name="Miyauchi S."/>
            <person name="Viragh M."/>
            <person name="Kuo A."/>
            <person name="Thoen E."/>
            <person name="Andreopoulos B."/>
            <person name="Lu D."/>
            <person name="Skrede I."/>
            <person name="Drula E."/>
            <person name="Henrissat B."/>
            <person name="Morin E."/>
            <person name="Kohler A."/>
            <person name="Barry K."/>
            <person name="LaButti K."/>
            <person name="Morin E."/>
            <person name="Salamov A."/>
            <person name="Lipzen A."/>
            <person name="Mereny Z."/>
            <person name="Hegedus B."/>
            <person name="Baldrian P."/>
            <person name="Stursova M."/>
            <person name="Weitz H."/>
            <person name="Taylor A."/>
            <person name="Grigoriev I.V."/>
            <person name="Nagy L.G."/>
            <person name="Martin F."/>
            <person name="Kauserud H."/>
        </authorList>
    </citation>
    <scope>NUCLEOTIDE SEQUENCE</scope>
    <source>
        <strain evidence="1">9284</strain>
    </source>
</reference>
<protein>
    <submittedName>
        <fullName evidence="1">Uncharacterized protein</fullName>
    </submittedName>
</protein>
<evidence type="ECO:0000313" key="1">
    <source>
        <dbReference type="EMBL" id="KAJ7632185.1"/>
    </source>
</evidence>
<dbReference type="InterPro" id="IPR046670">
    <property type="entry name" value="DUF6540"/>
</dbReference>
<dbReference type="AlphaFoldDB" id="A0AAD7BW08"/>